<organism evidence="3 4">
    <name type="scientific">Planomonospora parontospora</name>
    <dbReference type="NCBI Taxonomy" id="58119"/>
    <lineage>
        <taxon>Bacteria</taxon>
        <taxon>Bacillati</taxon>
        <taxon>Actinomycetota</taxon>
        <taxon>Actinomycetes</taxon>
        <taxon>Streptosporangiales</taxon>
        <taxon>Streptosporangiaceae</taxon>
        <taxon>Planomonospora</taxon>
    </lineage>
</organism>
<evidence type="ECO:0000256" key="1">
    <source>
        <dbReference type="SAM" id="MobiDB-lite"/>
    </source>
</evidence>
<gene>
    <name evidence="3" type="ORF">GCM10010126_24600</name>
</gene>
<feature type="compositionally biased region" description="Low complexity" evidence="1">
    <location>
        <begin position="247"/>
        <end position="256"/>
    </location>
</feature>
<sequence length="651" mass="67019">MEAGLPLQDPPTDPTGLQFREAFSRFPANPPAPHETMPNTHNSGTRAGGKESMASDHSSRPQQSPAWQEAPETPSVRADDPLGTGPRLPLPQDGPPGGAAARPASVPGNRSWQQMFGTDASAPQDGARQSAPSREDAVARPSAPAPAENGGWGAPSSEPPGSAFTPAWADSRTDPTPPHGTDSRPGWNPPPAEDSRPGWNPPTADSRPGWNPPPTADSRTDPTPPHGTDSRPGWNPPAAGPGPSPAADPFARPDPFTSADPFARPDPFTSADPFARPATFGAPAGGSAPVGDPVRPGQTGPGGHPGQPRPGDPGQITQPGQLPQPGGPGQRPGGPGQAGYAGQAGQNGQGPAQDRAGGHLSRDPSDPNRPFVTAGQISGPKTPPPERQQELWNTVFGDNYQAMGEEEDLAGNGRPVWVFALAGSAVIALVGAVLWAFLAGPLAATDDGSAVAATKPSATPKPSTAPKKVPRLPRFQGDASPVAGTLTDARAALTLPRLGAPWRLDTRPTVPTTYGFSTRQYVPAGQDSAGRSQFAQVMSGPLSPRLKSRYTSPENLAPVINAVTLAARRKFFPEGNSARKTAQQTLSVGGLPAQLAAYEITSDGSVTTVVVAAVSTGADLPSIVYMSVPDAQKELLPDVNTVFKAIRTTAG</sequence>
<reference evidence="3" key="1">
    <citation type="journal article" date="2014" name="Int. J. Syst. Evol. Microbiol.">
        <title>Complete genome sequence of Corynebacterium casei LMG S-19264T (=DSM 44701T), isolated from a smear-ripened cheese.</title>
        <authorList>
            <consortium name="US DOE Joint Genome Institute (JGI-PGF)"/>
            <person name="Walter F."/>
            <person name="Albersmeier A."/>
            <person name="Kalinowski J."/>
            <person name="Ruckert C."/>
        </authorList>
    </citation>
    <scope>NUCLEOTIDE SEQUENCE</scope>
    <source>
        <strain evidence="3">JCM 3093</strain>
    </source>
</reference>
<feature type="compositionally biased region" description="Low complexity" evidence="1">
    <location>
        <begin position="340"/>
        <end position="353"/>
    </location>
</feature>
<dbReference type="Proteomes" id="UP000627984">
    <property type="component" value="Unassembled WGS sequence"/>
</dbReference>
<feature type="compositionally biased region" description="Gly residues" evidence="1">
    <location>
        <begin position="327"/>
        <end position="339"/>
    </location>
</feature>
<keyword evidence="2" id="KW-0812">Transmembrane</keyword>
<dbReference type="EMBL" id="BMQD01000006">
    <property type="protein sequence ID" value="GGK64326.1"/>
    <property type="molecule type" value="Genomic_DNA"/>
</dbReference>
<keyword evidence="2" id="KW-0472">Membrane</keyword>
<dbReference type="AlphaFoldDB" id="A0AA37BG62"/>
<proteinExistence type="predicted"/>
<feature type="compositionally biased region" description="Pro residues" evidence="1">
    <location>
        <begin position="234"/>
        <end position="246"/>
    </location>
</feature>
<feature type="compositionally biased region" description="Basic and acidic residues" evidence="1">
    <location>
        <begin position="356"/>
        <end position="366"/>
    </location>
</feature>
<evidence type="ECO:0000313" key="3">
    <source>
        <dbReference type="EMBL" id="GGK64326.1"/>
    </source>
</evidence>
<name>A0AA37BG62_9ACTN</name>
<evidence type="ECO:0000313" key="4">
    <source>
        <dbReference type="Proteomes" id="UP000627984"/>
    </source>
</evidence>
<reference evidence="3" key="2">
    <citation type="submission" date="2022-09" db="EMBL/GenBank/DDBJ databases">
        <authorList>
            <person name="Sun Q."/>
            <person name="Ohkuma M."/>
        </authorList>
    </citation>
    <scope>NUCLEOTIDE SEQUENCE</scope>
    <source>
        <strain evidence="3">JCM 3093</strain>
    </source>
</reference>
<protein>
    <submittedName>
        <fullName evidence="3">Uncharacterized protein</fullName>
    </submittedName>
</protein>
<comment type="caution">
    <text evidence="3">The sequence shown here is derived from an EMBL/GenBank/DDBJ whole genome shotgun (WGS) entry which is preliminary data.</text>
</comment>
<feature type="compositionally biased region" description="Low complexity" evidence="1">
    <location>
        <begin position="312"/>
        <end position="324"/>
    </location>
</feature>
<feature type="region of interest" description="Disordered" evidence="1">
    <location>
        <begin position="452"/>
        <end position="481"/>
    </location>
</feature>
<feature type="region of interest" description="Disordered" evidence="1">
    <location>
        <begin position="1"/>
        <end position="388"/>
    </location>
</feature>
<keyword evidence="2" id="KW-1133">Transmembrane helix</keyword>
<feature type="transmembrane region" description="Helical" evidence="2">
    <location>
        <begin position="416"/>
        <end position="438"/>
    </location>
</feature>
<evidence type="ECO:0000256" key="2">
    <source>
        <dbReference type="SAM" id="Phobius"/>
    </source>
</evidence>
<accession>A0AA37BG62</accession>